<feature type="signal peptide" evidence="1">
    <location>
        <begin position="1"/>
        <end position="28"/>
    </location>
</feature>
<evidence type="ECO:0000313" key="3">
    <source>
        <dbReference type="Proteomes" id="UP000722485"/>
    </source>
</evidence>
<keyword evidence="1" id="KW-0732">Signal</keyword>
<evidence type="ECO:0000313" key="2">
    <source>
        <dbReference type="EMBL" id="KAF7555176.1"/>
    </source>
</evidence>
<name>A0A9P5HED1_9HYPO</name>
<dbReference type="AlphaFoldDB" id="A0A9P5HED1"/>
<comment type="caution">
    <text evidence="2">The sequence shown here is derived from an EMBL/GenBank/DDBJ whole genome shotgun (WGS) entry which is preliminary data.</text>
</comment>
<gene>
    <name evidence="2" type="ORF">G7Z17_g2401</name>
</gene>
<dbReference type="EMBL" id="JAANBB010000023">
    <property type="protein sequence ID" value="KAF7555176.1"/>
    <property type="molecule type" value="Genomic_DNA"/>
</dbReference>
<feature type="chain" id="PRO_5040446743" evidence="1">
    <location>
        <begin position="29"/>
        <end position="513"/>
    </location>
</feature>
<keyword evidence="3" id="KW-1185">Reference proteome</keyword>
<evidence type="ECO:0000256" key="1">
    <source>
        <dbReference type="SAM" id="SignalP"/>
    </source>
</evidence>
<dbReference type="OrthoDB" id="3945550at2759"/>
<reference evidence="2" key="1">
    <citation type="submission" date="2020-03" db="EMBL/GenBank/DDBJ databases">
        <title>Draft Genome Sequence of Cylindrodendrum hubeiense.</title>
        <authorList>
            <person name="Buettner E."/>
            <person name="Kellner H."/>
        </authorList>
    </citation>
    <scope>NUCLEOTIDE SEQUENCE</scope>
    <source>
        <strain evidence="2">IHI 201604</strain>
    </source>
</reference>
<sequence length="513" mass="58897">MIFAAIFNPPKAFLLFFVFAFAFSPAVASDERQWTRGDPCPTKIRVVVPVGSPFGTYEAVHEAMQTCSNITELGLYASSFGCTEFPSRWSLPFALDGSDRYLSSPRVLVFEFYKFDDLEWPQIVPPRPHWSNEDGTWPTTSSSSPVIAWVTNKYYGARWWIDRAQFYLTEGFRTTDTWWWWWRLDRAPRWYKWSSLPVEQRSKDNMELWLEAMDFSQVHTLSIKQDGSFKPKGNGLLHRLPSALTNLRSLTIGGRWVDWKTELDIWEAEPGPLPKNKLKSPRPPRVRDFILDLPSSSLTNLTWTESGTCDASVFDVILQHHGASLRQLEWTSAELETDPRPTLSTDQLRSLGTWAPELTNLTIDLNRENQDWPREKLETLAQSLPKLTDLMINLNLQTAQVQNSIGEGAGQNVVSSSSRFLAQPLLNADSAREMFDLFLKSQTSDKLETMTFREGNWEYPDYGSWLDGEGWVEGVRAWATCSILGPDGLRVEGEPWCRAGYNSEYGYYKDRRY</sequence>
<dbReference type="Proteomes" id="UP000722485">
    <property type="component" value="Unassembled WGS sequence"/>
</dbReference>
<organism evidence="2 3">
    <name type="scientific">Cylindrodendrum hubeiense</name>
    <dbReference type="NCBI Taxonomy" id="595255"/>
    <lineage>
        <taxon>Eukaryota</taxon>
        <taxon>Fungi</taxon>
        <taxon>Dikarya</taxon>
        <taxon>Ascomycota</taxon>
        <taxon>Pezizomycotina</taxon>
        <taxon>Sordariomycetes</taxon>
        <taxon>Hypocreomycetidae</taxon>
        <taxon>Hypocreales</taxon>
        <taxon>Nectriaceae</taxon>
        <taxon>Cylindrodendrum</taxon>
    </lineage>
</organism>
<proteinExistence type="predicted"/>
<accession>A0A9P5HED1</accession>
<protein>
    <submittedName>
        <fullName evidence="2">Uncharacterized protein</fullName>
    </submittedName>
</protein>